<protein>
    <submittedName>
        <fullName evidence="2">Polysaccharide pyruvyl transferase family protein</fullName>
    </submittedName>
</protein>
<dbReference type="Proteomes" id="UP001429745">
    <property type="component" value="Unassembled WGS sequence"/>
</dbReference>
<keyword evidence="3" id="KW-1185">Reference proteome</keyword>
<evidence type="ECO:0000313" key="2">
    <source>
        <dbReference type="EMBL" id="NLP84327.1"/>
    </source>
</evidence>
<reference evidence="2 3" key="1">
    <citation type="submission" date="2020-04" db="EMBL/GenBank/DDBJ databases">
        <title>CFH 90308 Microbacterium sp.</title>
        <authorList>
            <person name="Nie G."/>
            <person name="Ming H."/>
            <person name="Xia T."/>
        </authorList>
    </citation>
    <scope>NUCLEOTIDE SEQUENCE [LARGE SCALE GENOMIC DNA]</scope>
    <source>
        <strain evidence="2 3">CFH 90308</strain>
    </source>
</reference>
<keyword evidence="2" id="KW-0808">Transferase</keyword>
<dbReference type="Pfam" id="PF04230">
    <property type="entry name" value="PS_pyruv_trans"/>
    <property type="match status" value="1"/>
</dbReference>
<sequence length="265" mass="29187">MPDVVHWNPVRWGRASTSGLGRWVPVRRGFRNFGDLLGPMIVERIQKKLELGRAVARKPRLLAVGSIMRLGEQGDVVWGTGINGKTVDSAVFPRFDVRAVRGPLTAEALRKFGNEVPHVFGDPALLIPHLWSDQELGIQRGTGGTVLMPNYNDAENWPTAAVDPRGNPHKRIQLLASANLVVASSLHAVVIAEAYGVPTVLVRSSREPTFKYEDYYEGTGRRLPAIASDWRSGLEASPAPPIDGWDSGKLMSSFPSDLWLPRTKR</sequence>
<name>A0ABX1KBB7_9MICO</name>
<gene>
    <name evidence="2" type="ORF">HF576_10730</name>
</gene>
<evidence type="ECO:0000259" key="1">
    <source>
        <dbReference type="Pfam" id="PF04230"/>
    </source>
</evidence>
<feature type="domain" description="Polysaccharide pyruvyl transferase" evidence="1">
    <location>
        <begin position="76"/>
        <end position="204"/>
    </location>
</feature>
<evidence type="ECO:0000313" key="3">
    <source>
        <dbReference type="Proteomes" id="UP001429745"/>
    </source>
</evidence>
<accession>A0ABX1KBB7</accession>
<proteinExistence type="predicted"/>
<comment type="caution">
    <text evidence="2">The sequence shown here is derived from an EMBL/GenBank/DDBJ whole genome shotgun (WGS) entry which is preliminary data.</text>
</comment>
<organism evidence="2 3">
    <name type="scientific">Microbacterium salsuginis</name>
    <dbReference type="NCBI Taxonomy" id="2722803"/>
    <lineage>
        <taxon>Bacteria</taxon>
        <taxon>Bacillati</taxon>
        <taxon>Actinomycetota</taxon>
        <taxon>Actinomycetes</taxon>
        <taxon>Micrococcales</taxon>
        <taxon>Microbacteriaceae</taxon>
        <taxon>Microbacterium</taxon>
    </lineage>
</organism>
<dbReference type="InterPro" id="IPR007345">
    <property type="entry name" value="Polysacch_pyruvyl_Trfase"/>
</dbReference>
<dbReference type="GO" id="GO:0016740">
    <property type="term" value="F:transferase activity"/>
    <property type="evidence" value="ECO:0007669"/>
    <property type="project" value="UniProtKB-KW"/>
</dbReference>
<dbReference type="EMBL" id="JABACI010000003">
    <property type="protein sequence ID" value="NLP84327.1"/>
    <property type="molecule type" value="Genomic_DNA"/>
</dbReference>